<organism evidence="2">
    <name type="scientific">marine metagenome</name>
    <dbReference type="NCBI Taxonomy" id="408172"/>
    <lineage>
        <taxon>unclassified sequences</taxon>
        <taxon>metagenomes</taxon>
        <taxon>ecological metagenomes</taxon>
    </lineage>
</organism>
<dbReference type="EMBL" id="UINC01230785">
    <property type="protein sequence ID" value="SVE63057.1"/>
    <property type="molecule type" value="Genomic_DNA"/>
</dbReference>
<feature type="region of interest" description="Disordered" evidence="1">
    <location>
        <begin position="1"/>
        <end position="115"/>
    </location>
</feature>
<sequence length="173" mass="19652">MESSINDNVSNVSETVHRERQLNREDQPDHEVPETAQESSQKITKSPEPIELTGSLLQEKTLANQFQAPQPGEPMESVDNVEDPGIDSTREPDWEVVKPTQLPPEPGPSQFHNDRYWEERSLDRELQDVDLQEEQIRKKVESFDQAAETAEDSGRSDSNEVLDPYYQSGSDTS</sequence>
<reference evidence="2" key="1">
    <citation type="submission" date="2018-05" db="EMBL/GenBank/DDBJ databases">
        <authorList>
            <person name="Lanie J.A."/>
            <person name="Ng W.-L."/>
            <person name="Kazmierczak K.M."/>
            <person name="Andrzejewski T.M."/>
            <person name="Davidsen T.M."/>
            <person name="Wayne K.J."/>
            <person name="Tettelin H."/>
            <person name="Glass J.I."/>
            <person name="Rusch D."/>
            <person name="Podicherti R."/>
            <person name="Tsui H.-C.T."/>
            <person name="Winkler M.E."/>
        </authorList>
    </citation>
    <scope>NUCLEOTIDE SEQUENCE</scope>
</reference>
<accession>A0A383F1M3</accession>
<evidence type="ECO:0000313" key="2">
    <source>
        <dbReference type="EMBL" id="SVE63057.1"/>
    </source>
</evidence>
<feature type="non-terminal residue" evidence="2">
    <location>
        <position position="173"/>
    </location>
</feature>
<evidence type="ECO:0000256" key="1">
    <source>
        <dbReference type="SAM" id="MobiDB-lite"/>
    </source>
</evidence>
<feature type="compositionally biased region" description="Polar residues" evidence="1">
    <location>
        <begin position="55"/>
        <end position="68"/>
    </location>
</feature>
<feature type="compositionally biased region" description="Polar residues" evidence="1">
    <location>
        <begin position="1"/>
        <end position="14"/>
    </location>
</feature>
<name>A0A383F1M3_9ZZZZ</name>
<gene>
    <name evidence="2" type="ORF">METZ01_LOCUS515911</name>
</gene>
<proteinExistence type="predicted"/>
<feature type="compositionally biased region" description="Basic and acidic residues" evidence="1">
    <location>
        <begin position="15"/>
        <end position="33"/>
    </location>
</feature>
<protein>
    <submittedName>
        <fullName evidence="2">Uncharacterized protein</fullName>
    </submittedName>
</protein>
<dbReference type="AlphaFoldDB" id="A0A383F1M3"/>
<feature type="region of interest" description="Disordered" evidence="1">
    <location>
        <begin position="139"/>
        <end position="173"/>
    </location>
</feature>